<dbReference type="InterPro" id="IPR036259">
    <property type="entry name" value="MFS_trans_sf"/>
</dbReference>
<feature type="transmembrane region" description="Helical" evidence="7">
    <location>
        <begin position="200"/>
        <end position="220"/>
    </location>
</feature>
<sequence>MNDNLVAGRKEWIGLAVLVLPCLLVSMDVSVLFFALPFISADLGPTATQQLWIMDAYGFVLAGLLITMGAVGDRIGRRKLLLIGAAAFGVASVAAAYSNSAELLILTRGLLGLAGATLMPSTLALIRNMFHDAAQRKTAIAVWTAGLTLGATIGPIVGGFLLDHFWWGSAFLINVPAMALLLVVGPLLLPEFRAPESGRFDLAGAGMSLVAMIAVIYGIKQLAVDGLALDSVAALILGLALGAVFIHRQRTTANPLVDLALFANRTFSAAVTVSVVSMFCFIGITLFTNQYLQLVLGMSPIKAALWSLAVMPGVMVCMTISGMLANKVHVSKLVTSGLVVLASAFVVLTQVRADSPLWLVLVGSGLVAGGVLMTVSLLADLILTAAPAEQAGAASAVSETGSELGAALGMAILGSVGAAIYHADMAGRVGSLPADLARIAQETLGGAVASGDPTVITAARIAFTEGFTITAMFGAVVVALTAAFAYRTLRHVPAPAKKAEPVAA</sequence>
<dbReference type="RefSeq" id="WP_091383985.1">
    <property type="nucleotide sequence ID" value="NZ_FNDV01000001.1"/>
</dbReference>
<evidence type="ECO:0000313" key="9">
    <source>
        <dbReference type="EMBL" id="SDP89934.1"/>
    </source>
</evidence>
<dbReference type="OrthoDB" id="4172724at2"/>
<reference evidence="10" key="1">
    <citation type="submission" date="2016-10" db="EMBL/GenBank/DDBJ databases">
        <authorList>
            <person name="Varghese N."/>
            <person name="Submissions S."/>
        </authorList>
    </citation>
    <scope>NUCLEOTIDE SEQUENCE [LARGE SCALE GENOMIC DNA]</scope>
    <source>
        <strain evidence="10">IBRC-M 10655</strain>
    </source>
</reference>
<dbReference type="AlphaFoldDB" id="A0A1H0WGT1"/>
<evidence type="ECO:0000256" key="3">
    <source>
        <dbReference type="ARBA" id="ARBA00022475"/>
    </source>
</evidence>
<proteinExistence type="predicted"/>
<dbReference type="SUPFAM" id="SSF103473">
    <property type="entry name" value="MFS general substrate transporter"/>
    <property type="match status" value="1"/>
</dbReference>
<dbReference type="InterPro" id="IPR020846">
    <property type="entry name" value="MFS_dom"/>
</dbReference>
<evidence type="ECO:0000256" key="7">
    <source>
        <dbReference type="SAM" id="Phobius"/>
    </source>
</evidence>
<feature type="transmembrane region" description="Helical" evidence="7">
    <location>
        <begin position="304"/>
        <end position="326"/>
    </location>
</feature>
<feature type="transmembrane region" description="Helical" evidence="7">
    <location>
        <begin position="51"/>
        <end position="71"/>
    </location>
</feature>
<feature type="transmembrane region" description="Helical" evidence="7">
    <location>
        <begin position="333"/>
        <end position="351"/>
    </location>
</feature>
<dbReference type="Gene3D" id="1.20.1720.10">
    <property type="entry name" value="Multidrug resistance protein D"/>
    <property type="match status" value="1"/>
</dbReference>
<feature type="transmembrane region" description="Helical" evidence="7">
    <location>
        <begin position="138"/>
        <end position="160"/>
    </location>
</feature>
<evidence type="ECO:0000256" key="1">
    <source>
        <dbReference type="ARBA" id="ARBA00004651"/>
    </source>
</evidence>
<dbReference type="Gene3D" id="1.20.1250.20">
    <property type="entry name" value="MFS general substrate transporter like domains"/>
    <property type="match status" value="1"/>
</dbReference>
<dbReference type="EMBL" id="FNJB01000021">
    <property type="protein sequence ID" value="SDP89934.1"/>
    <property type="molecule type" value="Genomic_DNA"/>
</dbReference>
<feature type="transmembrane region" description="Helical" evidence="7">
    <location>
        <begin position="166"/>
        <end position="188"/>
    </location>
</feature>
<feature type="transmembrane region" description="Helical" evidence="7">
    <location>
        <begin position="12"/>
        <end position="39"/>
    </location>
</feature>
<evidence type="ECO:0000259" key="8">
    <source>
        <dbReference type="PROSITE" id="PS50850"/>
    </source>
</evidence>
<feature type="transmembrane region" description="Helical" evidence="7">
    <location>
        <begin position="267"/>
        <end position="292"/>
    </location>
</feature>
<dbReference type="GO" id="GO:0005886">
    <property type="term" value="C:plasma membrane"/>
    <property type="evidence" value="ECO:0007669"/>
    <property type="project" value="UniProtKB-SubCell"/>
</dbReference>
<keyword evidence="2" id="KW-0813">Transport</keyword>
<dbReference type="STRING" id="504798.SAMN05421871_101641"/>
<dbReference type="PANTHER" id="PTHR42718:SF47">
    <property type="entry name" value="METHYL VIOLOGEN RESISTANCE PROTEIN SMVA"/>
    <property type="match status" value="1"/>
</dbReference>
<dbReference type="GO" id="GO:0022857">
    <property type="term" value="F:transmembrane transporter activity"/>
    <property type="evidence" value="ECO:0007669"/>
    <property type="project" value="InterPro"/>
</dbReference>
<protein>
    <submittedName>
        <fullName evidence="9">MFS transporter, DHA2 family, multidrug resistance protein</fullName>
    </submittedName>
</protein>
<comment type="subcellular location">
    <subcellularLocation>
        <location evidence="1">Cell membrane</location>
        <topology evidence="1">Multi-pass membrane protein</topology>
    </subcellularLocation>
</comment>
<feature type="transmembrane region" description="Helical" evidence="7">
    <location>
        <begin position="80"/>
        <end position="97"/>
    </location>
</feature>
<dbReference type="InterPro" id="IPR011701">
    <property type="entry name" value="MFS"/>
</dbReference>
<organism evidence="9 10">
    <name type="scientific">Actinokineospora alba</name>
    <dbReference type="NCBI Taxonomy" id="504798"/>
    <lineage>
        <taxon>Bacteria</taxon>
        <taxon>Bacillati</taxon>
        <taxon>Actinomycetota</taxon>
        <taxon>Actinomycetes</taxon>
        <taxon>Pseudonocardiales</taxon>
        <taxon>Pseudonocardiaceae</taxon>
        <taxon>Actinokineospora</taxon>
    </lineage>
</organism>
<evidence type="ECO:0000256" key="5">
    <source>
        <dbReference type="ARBA" id="ARBA00022989"/>
    </source>
</evidence>
<evidence type="ECO:0000256" key="4">
    <source>
        <dbReference type="ARBA" id="ARBA00022692"/>
    </source>
</evidence>
<dbReference type="Proteomes" id="UP000199651">
    <property type="component" value="Unassembled WGS sequence"/>
</dbReference>
<keyword evidence="6 7" id="KW-0472">Membrane</keyword>
<dbReference type="PROSITE" id="PS50850">
    <property type="entry name" value="MFS"/>
    <property type="match status" value="1"/>
</dbReference>
<evidence type="ECO:0000313" key="10">
    <source>
        <dbReference type="Proteomes" id="UP000199651"/>
    </source>
</evidence>
<feature type="transmembrane region" description="Helical" evidence="7">
    <location>
        <begin position="467"/>
        <end position="489"/>
    </location>
</feature>
<evidence type="ECO:0000256" key="2">
    <source>
        <dbReference type="ARBA" id="ARBA00022448"/>
    </source>
</evidence>
<keyword evidence="4 7" id="KW-0812">Transmembrane</keyword>
<dbReference type="CDD" id="cd17321">
    <property type="entry name" value="MFS_MMR_MDR_like"/>
    <property type="match status" value="1"/>
</dbReference>
<keyword evidence="5 7" id="KW-1133">Transmembrane helix</keyword>
<feature type="transmembrane region" description="Helical" evidence="7">
    <location>
        <begin position="404"/>
        <end position="423"/>
    </location>
</feature>
<gene>
    <name evidence="9" type="ORF">SAMN05192558_12161</name>
</gene>
<keyword evidence="3" id="KW-1003">Cell membrane</keyword>
<feature type="transmembrane region" description="Helical" evidence="7">
    <location>
        <begin position="226"/>
        <end position="246"/>
    </location>
</feature>
<dbReference type="Pfam" id="PF07690">
    <property type="entry name" value="MFS_1"/>
    <property type="match status" value="1"/>
</dbReference>
<feature type="transmembrane region" description="Helical" evidence="7">
    <location>
        <begin position="357"/>
        <end position="383"/>
    </location>
</feature>
<accession>A0A1H0WGT1</accession>
<evidence type="ECO:0000256" key="6">
    <source>
        <dbReference type="ARBA" id="ARBA00023136"/>
    </source>
</evidence>
<feature type="domain" description="Major facilitator superfamily (MFS) profile" evidence="8">
    <location>
        <begin position="14"/>
        <end position="489"/>
    </location>
</feature>
<dbReference type="PANTHER" id="PTHR42718">
    <property type="entry name" value="MAJOR FACILITATOR SUPERFAMILY MULTIDRUG TRANSPORTER MFSC"/>
    <property type="match status" value="1"/>
</dbReference>
<name>A0A1H0WGT1_9PSEU</name>
<feature type="transmembrane region" description="Helical" evidence="7">
    <location>
        <begin position="103"/>
        <end position="126"/>
    </location>
</feature>
<keyword evidence="10" id="KW-1185">Reference proteome</keyword>